<protein>
    <submittedName>
        <fullName evidence="1">Uncharacterized protein</fullName>
    </submittedName>
</protein>
<sequence>MMHYQFRLKNHTHLSIVECPGGKYYTLLADEELLSSTHQFPEQFRHLLCRLTSRQLHAFAQAEQLSLDWSPPDNGNPKAV</sequence>
<proteinExistence type="predicted"/>
<name>A0A0F9Q106_9ZZZZ</name>
<accession>A0A0F9Q106</accession>
<evidence type="ECO:0000313" key="1">
    <source>
        <dbReference type="EMBL" id="KKM99112.1"/>
    </source>
</evidence>
<organism evidence="1">
    <name type="scientific">marine sediment metagenome</name>
    <dbReference type="NCBI Taxonomy" id="412755"/>
    <lineage>
        <taxon>unclassified sequences</taxon>
        <taxon>metagenomes</taxon>
        <taxon>ecological metagenomes</taxon>
    </lineage>
</organism>
<dbReference type="AlphaFoldDB" id="A0A0F9Q106"/>
<comment type="caution">
    <text evidence="1">The sequence shown here is derived from an EMBL/GenBank/DDBJ whole genome shotgun (WGS) entry which is preliminary data.</text>
</comment>
<dbReference type="EMBL" id="LAZR01005534">
    <property type="protein sequence ID" value="KKM99112.1"/>
    <property type="molecule type" value="Genomic_DNA"/>
</dbReference>
<gene>
    <name evidence="1" type="ORF">LCGC14_1151080</name>
</gene>
<reference evidence="1" key="1">
    <citation type="journal article" date="2015" name="Nature">
        <title>Complex archaea that bridge the gap between prokaryotes and eukaryotes.</title>
        <authorList>
            <person name="Spang A."/>
            <person name="Saw J.H."/>
            <person name="Jorgensen S.L."/>
            <person name="Zaremba-Niedzwiedzka K."/>
            <person name="Martijn J."/>
            <person name="Lind A.E."/>
            <person name="van Eijk R."/>
            <person name="Schleper C."/>
            <person name="Guy L."/>
            <person name="Ettema T.J."/>
        </authorList>
    </citation>
    <scope>NUCLEOTIDE SEQUENCE</scope>
</reference>